<dbReference type="InterPro" id="IPR029044">
    <property type="entry name" value="Nucleotide-diphossugar_trans"/>
</dbReference>
<evidence type="ECO:0000256" key="6">
    <source>
        <dbReference type="ARBA" id="ARBA00022692"/>
    </source>
</evidence>
<evidence type="ECO:0000256" key="10">
    <source>
        <dbReference type="ARBA" id="ARBA00023180"/>
    </source>
</evidence>
<feature type="domain" description="Galactosyltransferase N-terminal" evidence="12">
    <location>
        <begin position="50"/>
        <end position="114"/>
    </location>
</feature>
<keyword evidence="10" id="KW-0325">Glycoprotein</keyword>
<comment type="pathway">
    <text evidence="2">Protein modification; protein glycosylation.</text>
</comment>
<dbReference type="GO" id="GO:0005794">
    <property type="term" value="C:Golgi apparatus"/>
    <property type="evidence" value="ECO:0007669"/>
    <property type="project" value="TreeGrafter"/>
</dbReference>
<keyword evidence="4 13" id="KW-0328">Glycosyltransferase</keyword>
<dbReference type="GO" id="GO:0016020">
    <property type="term" value="C:membrane"/>
    <property type="evidence" value="ECO:0007669"/>
    <property type="project" value="UniProtKB-SubCell"/>
</dbReference>
<accession>A0A095A610</accession>
<keyword evidence="6" id="KW-0812">Transmembrane</keyword>
<evidence type="ECO:0000256" key="8">
    <source>
        <dbReference type="ARBA" id="ARBA00022989"/>
    </source>
</evidence>
<keyword evidence="5 13" id="KW-0808">Transferase</keyword>
<evidence type="ECO:0000259" key="12">
    <source>
        <dbReference type="Pfam" id="PF13733"/>
    </source>
</evidence>
<reference evidence="13" key="1">
    <citation type="journal article" date="2012" name="Nat. Genet.">
        <title>Whole-genome sequence of Schistosoma haematobium.</title>
        <authorList>
            <person name="Young N.D."/>
            <person name="Jex A.R."/>
            <person name="Li B."/>
            <person name="Liu S."/>
            <person name="Yang L."/>
            <person name="Xiong Z."/>
            <person name="Li Y."/>
            <person name="Cantacessi C."/>
            <person name="Hall R.S."/>
            <person name="Xu X."/>
            <person name="Chen F."/>
            <person name="Wu X."/>
            <person name="Zerlotini A."/>
            <person name="Oliveira G."/>
            <person name="Hofmann A."/>
            <person name="Zhang G."/>
            <person name="Fang X."/>
            <person name="Kang Y."/>
            <person name="Campbell B.E."/>
            <person name="Loukas A."/>
            <person name="Ranganathan S."/>
            <person name="Rollinson D."/>
            <person name="Rinaldi G."/>
            <person name="Brindley P.J."/>
            <person name="Yang H."/>
            <person name="Wang J."/>
            <person name="Wang J."/>
            <person name="Gasser R.B."/>
        </authorList>
    </citation>
    <scope>NUCLEOTIDE SEQUENCE [LARGE SCALE GENOMIC DNA]</scope>
</reference>
<dbReference type="InterPro" id="IPR003859">
    <property type="entry name" value="Galactosyl_T"/>
</dbReference>
<dbReference type="PANTHER" id="PTHR19300">
    <property type="entry name" value="BETA-1,4-GALACTOSYLTRANSFERASE"/>
    <property type="match status" value="1"/>
</dbReference>
<keyword evidence="9" id="KW-0472">Membrane</keyword>
<evidence type="ECO:0000256" key="2">
    <source>
        <dbReference type="ARBA" id="ARBA00004922"/>
    </source>
</evidence>
<dbReference type="SUPFAM" id="SSF53448">
    <property type="entry name" value="Nucleotide-diphospho-sugar transferases"/>
    <property type="match status" value="2"/>
</dbReference>
<evidence type="ECO:0000259" key="11">
    <source>
        <dbReference type="Pfam" id="PF02709"/>
    </source>
</evidence>
<keyword evidence="7" id="KW-0735">Signal-anchor</keyword>
<proteinExistence type="inferred from homology"/>
<keyword evidence="8" id="KW-1133">Transmembrane helix</keyword>
<name>A0A095A610_SCHHA</name>
<dbReference type="InterPro" id="IPR027791">
    <property type="entry name" value="Galactosyl_T_C"/>
</dbReference>
<evidence type="ECO:0000256" key="4">
    <source>
        <dbReference type="ARBA" id="ARBA00022676"/>
    </source>
</evidence>
<sequence length="250" mass="29184">MALCFFAAFLYFTKHYIVSDVIIRISDWKWGPADSQNCPVFDHSKEDLTINRMAVLVPFRDRFTELQEFIPHLNNFLNNQNVRHTFFIINQVDDLRFNRGALLNVGALESLEAEVNGIIVESITQKNSLYQLSSQCLKLPFTKYLALHDVDLLPEDPALKYNMPSELGPIHLIPFYLHPRYYYFKEYAGGVLIIKRTQYSLVGGMSNSFWGWGREDDEFQIRLKSKGFKLMLVNSNWQISQQTLFSIVFY</sequence>
<evidence type="ECO:0000256" key="7">
    <source>
        <dbReference type="ARBA" id="ARBA00022968"/>
    </source>
</evidence>
<dbReference type="STRING" id="6185.A0A095A610"/>
<dbReference type="UniPathway" id="UPA00378"/>
<dbReference type="GO" id="GO:0046525">
    <property type="term" value="F:xylosylprotein 4-beta-galactosyltransferase activity"/>
    <property type="evidence" value="ECO:0007669"/>
    <property type="project" value="TreeGrafter"/>
</dbReference>
<evidence type="ECO:0000256" key="5">
    <source>
        <dbReference type="ARBA" id="ARBA00022679"/>
    </source>
</evidence>
<feature type="domain" description="Galactosyltransferase C-terminal" evidence="11">
    <location>
        <begin position="181"/>
        <end position="235"/>
    </location>
</feature>
<dbReference type="EMBL" id="KL252908">
    <property type="protein sequence ID" value="KGB42342.1"/>
    <property type="molecule type" value="Genomic_DNA"/>
</dbReference>
<comment type="subcellular location">
    <subcellularLocation>
        <location evidence="1">Membrane</location>
        <topology evidence="1">Single-pass type II membrane protein</topology>
    </subcellularLocation>
</comment>
<protein>
    <submittedName>
        <fullName evidence="13">Beta-1,4-galactosyltransferase 7</fullName>
    </submittedName>
</protein>
<evidence type="ECO:0000256" key="9">
    <source>
        <dbReference type="ARBA" id="ARBA00023136"/>
    </source>
</evidence>
<gene>
    <name evidence="13" type="ORF">MS3_11035</name>
</gene>
<dbReference type="InterPro" id="IPR027995">
    <property type="entry name" value="Galactosyl_T_N"/>
</dbReference>
<evidence type="ECO:0000313" key="13">
    <source>
        <dbReference type="EMBL" id="KGB42342.1"/>
    </source>
</evidence>
<organism evidence="13">
    <name type="scientific">Schistosoma haematobium</name>
    <name type="common">Blood fluke</name>
    <dbReference type="NCBI Taxonomy" id="6185"/>
    <lineage>
        <taxon>Eukaryota</taxon>
        <taxon>Metazoa</taxon>
        <taxon>Spiralia</taxon>
        <taxon>Lophotrochozoa</taxon>
        <taxon>Platyhelminthes</taxon>
        <taxon>Trematoda</taxon>
        <taxon>Digenea</taxon>
        <taxon>Strigeidida</taxon>
        <taxon>Schistosomatoidea</taxon>
        <taxon>Schistosomatidae</taxon>
        <taxon>Schistosoma</taxon>
    </lineage>
</organism>
<evidence type="ECO:0000256" key="1">
    <source>
        <dbReference type="ARBA" id="ARBA00004606"/>
    </source>
</evidence>
<dbReference type="Gene3D" id="3.90.550.10">
    <property type="entry name" value="Spore Coat Polysaccharide Biosynthesis Protein SpsA, Chain A"/>
    <property type="match status" value="1"/>
</dbReference>
<dbReference type="Pfam" id="PF02709">
    <property type="entry name" value="Glyco_transf_7C"/>
    <property type="match status" value="1"/>
</dbReference>
<evidence type="ECO:0000256" key="3">
    <source>
        <dbReference type="ARBA" id="ARBA00005735"/>
    </source>
</evidence>
<dbReference type="PANTHER" id="PTHR19300:SF30">
    <property type="entry name" value="BETA-1,4-GALACTOSYLTRANSFERASE 7"/>
    <property type="match status" value="1"/>
</dbReference>
<dbReference type="PRINTS" id="PR02050">
    <property type="entry name" value="B14GALTRFASE"/>
</dbReference>
<dbReference type="Pfam" id="PF13733">
    <property type="entry name" value="Glyco_transf_7N"/>
    <property type="match status" value="1"/>
</dbReference>
<comment type="similarity">
    <text evidence="3">Belongs to the glycosyltransferase 7 family.</text>
</comment>
<dbReference type="GO" id="GO:0030166">
    <property type="term" value="P:proteoglycan biosynthetic process"/>
    <property type="evidence" value="ECO:0007669"/>
    <property type="project" value="TreeGrafter"/>
</dbReference>
<dbReference type="GO" id="GO:0005975">
    <property type="term" value="P:carbohydrate metabolic process"/>
    <property type="evidence" value="ECO:0007669"/>
    <property type="project" value="InterPro"/>
</dbReference>
<dbReference type="AlphaFoldDB" id="A0A095A610"/>